<evidence type="ECO:0000256" key="8">
    <source>
        <dbReference type="RuleBase" id="RU003829"/>
    </source>
</evidence>
<dbReference type="Gene3D" id="1.20.1310.10">
    <property type="entry name" value="Cullin Repeats"/>
    <property type="match status" value="4"/>
</dbReference>
<keyword evidence="4" id="KW-0833">Ubl conjugation pathway</keyword>
<evidence type="ECO:0000256" key="1">
    <source>
        <dbReference type="ARBA" id="ARBA00004906"/>
    </source>
</evidence>
<protein>
    <recommendedName>
        <fullName evidence="6">Cullin-5</fullName>
    </recommendedName>
</protein>
<dbReference type="EMBL" id="JAKKPZ010000005">
    <property type="protein sequence ID" value="KAI1720683.1"/>
    <property type="molecule type" value="Genomic_DNA"/>
</dbReference>
<evidence type="ECO:0000313" key="10">
    <source>
        <dbReference type="EMBL" id="KAI1720683.1"/>
    </source>
</evidence>
<evidence type="ECO:0000256" key="6">
    <source>
        <dbReference type="ARBA" id="ARBA00040451"/>
    </source>
</evidence>
<evidence type="ECO:0000259" key="9">
    <source>
        <dbReference type="PROSITE" id="PS50069"/>
    </source>
</evidence>
<dbReference type="Gene3D" id="3.30.230.130">
    <property type="entry name" value="Cullin, Chain C, Domain 2"/>
    <property type="match status" value="1"/>
</dbReference>
<dbReference type="InterPro" id="IPR059120">
    <property type="entry name" value="Cullin-like_AB"/>
</dbReference>
<dbReference type="FunFam" id="1.20.1310.10:FF:000009">
    <property type="entry name" value="Cullin 5"/>
    <property type="match status" value="1"/>
</dbReference>
<dbReference type="PROSITE" id="PS50069">
    <property type="entry name" value="CULLIN_2"/>
    <property type="match status" value="1"/>
</dbReference>
<dbReference type="Pfam" id="PF00888">
    <property type="entry name" value="Cullin"/>
    <property type="match status" value="1"/>
</dbReference>
<dbReference type="InterPro" id="IPR016157">
    <property type="entry name" value="Cullin_CS"/>
</dbReference>
<evidence type="ECO:0000256" key="2">
    <source>
        <dbReference type="ARBA" id="ARBA00006019"/>
    </source>
</evidence>
<gene>
    <name evidence="10" type="ORF">DdX_04926</name>
</gene>
<dbReference type="InterPro" id="IPR019559">
    <property type="entry name" value="Cullin_neddylation_domain"/>
</dbReference>
<dbReference type="GO" id="GO:0031461">
    <property type="term" value="C:cullin-RING ubiquitin ligase complex"/>
    <property type="evidence" value="ECO:0007669"/>
    <property type="project" value="InterPro"/>
</dbReference>
<comment type="pathway">
    <text evidence="1">Protein modification; protein ubiquitination.</text>
</comment>
<keyword evidence="3" id="KW-1017">Isopeptide bond</keyword>
<dbReference type="PROSITE" id="PS01256">
    <property type="entry name" value="CULLIN_1"/>
    <property type="match status" value="1"/>
</dbReference>
<dbReference type="SUPFAM" id="SSF75632">
    <property type="entry name" value="Cullin homology domain"/>
    <property type="match status" value="1"/>
</dbReference>
<keyword evidence="11" id="KW-1185">Reference proteome</keyword>
<comment type="similarity">
    <text evidence="2 7 8">Belongs to the cullin family.</text>
</comment>
<dbReference type="InterPro" id="IPR016158">
    <property type="entry name" value="Cullin_homology"/>
</dbReference>
<organism evidence="10 11">
    <name type="scientific">Ditylenchus destructor</name>
    <dbReference type="NCBI Taxonomy" id="166010"/>
    <lineage>
        <taxon>Eukaryota</taxon>
        <taxon>Metazoa</taxon>
        <taxon>Ecdysozoa</taxon>
        <taxon>Nematoda</taxon>
        <taxon>Chromadorea</taxon>
        <taxon>Rhabditida</taxon>
        <taxon>Tylenchina</taxon>
        <taxon>Tylenchomorpha</taxon>
        <taxon>Sphaerularioidea</taxon>
        <taxon>Anguinidae</taxon>
        <taxon>Anguininae</taxon>
        <taxon>Ditylenchus</taxon>
    </lineage>
</organism>
<dbReference type="FunFam" id="1.20.1310.10:FF:000014">
    <property type="entry name" value="Cullin 5"/>
    <property type="match status" value="1"/>
</dbReference>
<evidence type="ECO:0000256" key="3">
    <source>
        <dbReference type="ARBA" id="ARBA00022499"/>
    </source>
</evidence>
<reference evidence="10" key="1">
    <citation type="submission" date="2022-01" db="EMBL/GenBank/DDBJ databases">
        <title>Genome Sequence Resource for Two Populations of Ditylenchus destructor, the Migratory Endoparasitic Phytonematode.</title>
        <authorList>
            <person name="Zhang H."/>
            <person name="Lin R."/>
            <person name="Xie B."/>
        </authorList>
    </citation>
    <scope>NUCLEOTIDE SEQUENCE</scope>
    <source>
        <strain evidence="10">BazhouSP</strain>
    </source>
</reference>
<dbReference type="SUPFAM" id="SSF74788">
    <property type="entry name" value="Cullin repeat-like"/>
    <property type="match status" value="1"/>
</dbReference>
<dbReference type="PANTHER" id="PTHR11932">
    <property type="entry name" value="CULLIN"/>
    <property type="match status" value="1"/>
</dbReference>
<evidence type="ECO:0000256" key="5">
    <source>
        <dbReference type="ARBA" id="ARBA00022843"/>
    </source>
</evidence>
<dbReference type="FunFam" id="3.30.230.130:FF:000004">
    <property type="entry name" value="Cullin 5"/>
    <property type="match status" value="1"/>
</dbReference>
<evidence type="ECO:0000256" key="7">
    <source>
        <dbReference type="PROSITE-ProRule" id="PRU00330"/>
    </source>
</evidence>
<accession>A0AAD4NA33</accession>
<dbReference type="SUPFAM" id="SSF46785">
    <property type="entry name" value="Winged helix' DNA-binding domain"/>
    <property type="match status" value="1"/>
</dbReference>
<dbReference type="GO" id="GO:0031625">
    <property type="term" value="F:ubiquitin protein ligase binding"/>
    <property type="evidence" value="ECO:0007669"/>
    <property type="project" value="InterPro"/>
</dbReference>
<sequence>MASLLKQHENNNIKFETEWQKGLRVVLNLLNRKNVSKGEWHDLFTINSQITSWVTDGGDLLLIELKKEIQKHVENADRNIHINTDENSLLTAYITEWQSFAELSTILPLPFKFIEQNSAKPKYSASKELVRNLMLECWSRVVFDKIAERLLHASMKLIEKERNGEPVESKLIVGVRESFVDLCVECADPLEKYTKHFEKSYLEATEVFYKSRTAQLLNDNGILAYMAYADEKLAEEEHRAKLYLDSSVEESAVKLIEKCVDVLVIEYQDQFLAEAPALIKASETDRLKMMYRLINRTPNGITTLLNILAKYIKAEGLDAMKANAEAILADCEKFVDQLLNMYVVFSQLVKEAFFNDPRFLTVRDQAFQEVVNNTDVFRLEMNSVPNKNKGVKPISESKCPELLANYCDLLLRKTALTKKFTSEEIDEKLNNVLLVLKYVTNKDVFMRYHKTHLSRRLILELVADQEKEESLVNKFREAGMPADYVNKLFRMLQDIEVNKDLNSSFKKSIGSNNNYRNISDAIAIKILNGGAWSRGRDRSHLSLPHELDEFIPEVEDFYRKQHSGRKLNWAHHWSTGTITFSNNVGKYDLEVTTFQISVLFAWNDRPHDKLSFNDLRLSTDLSDAELTRTLLSLVSFPKTKYQVLLTDSPIPLTSRTFSPSTLFWINQEFAVVKNDRPQPRGKLNLVGRLQLNQDPGTEEEHSEILQLRVFRIQEAIVKILKMRKQITQAQLQTELVEVLKHMFLPSKKLIKEQIEWLIEHHYMKRHNDDINTFIYVS</sequence>
<dbReference type="GO" id="GO:0006511">
    <property type="term" value="P:ubiquitin-dependent protein catabolic process"/>
    <property type="evidence" value="ECO:0007669"/>
    <property type="project" value="InterPro"/>
</dbReference>
<dbReference type="Proteomes" id="UP001201812">
    <property type="component" value="Unassembled WGS sequence"/>
</dbReference>
<keyword evidence="5" id="KW-0832">Ubl conjugation</keyword>
<evidence type="ECO:0000313" key="11">
    <source>
        <dbReference type="Proteomes" id="UP001201812"/>
    </source>
</evidence>
<dbReference type="InterPro" id="IPR036317">
    <property type="entry name" value="Cullin_homology_sf"/>
</dbReference>
<dbReference type="AlphaFoldDB" id="A0AAD4NA33"/>
<dbReference type="InterPro" id="IPR036390">
    <property type="entry name" value="WH_DNA-bd_sf"/>
</dbReference>
<dbReference type="SMART" id="SM00182">
    <property type="entry name" value="CULLIN"/>
    <property type="match status" value="1"/>
</dbReference>
<feature type="domain" description="Cullin family profile" evidence="9">
    <location>
        <begin position="398"/>
        <end position="634"/>
    </location>
</feature>
<dbReference type="Gene3D" id="1.10.10.10">
    <property type="entry name" value="Winged helix-like DNA-binding domain superfamily/Winged helix DNA-binding domain"/>
    <property type="match status" value="1"/>
</dbReference>
<dbReference type="InterPro" id="IPR036388">
    <property type="entry name" value="WH-like_DNA-bd_sf"/>
</dbReference>
<proteinExistence type="inferred from homology"/>
<evidence type="ECO:0000256" key="4">
    <source>
        <dbReference type="ARBA" id="ARBA00022786"/>
    </source>
</evidence>
<dbReference type="InterPro" id="IPR045093">
    <property type="entry name" value="Cullin"/>
</dbReference>
<dbReference type="SMART" id="SM00884">
    <property type="entry name" value="Cullin_Nedd8"/>
    <property type="match status" value="1"/>
</dbReference>
<comment type="caution">
    <text evidence="10">The sequence shown here is derived from an EMBL/GenBank/DDBJ whole genome shotgun (WGS) entry which is preliminary data.</text>
</comment>
<dbReference type="InterPro" id="IPR016159">
    <property type="entry name" value="Cullin_repeat-like_dom_sf"/>
</dbReference>
<dbReference type="Pfam" id="PF10557">
    <property type="entry name" value="Cullin_Nedd8"/>
    <property type="match status" value="1"/>
</dbReference>
<dbReference type="InterPro" id="IPR001373">
    <property type="entry name" value="Cullin_N"/>
</dbReference>
<dbReference type="Pfam" id="PF26557">
    <property type="entry name" value="Cullin_AB"/>
    <property type="match status" value="1"/>
</dbReference>
<name>A0AAD4NA33_9BILA</name>